<dbReference type="RefSeq" id="WP_344231963.1">
    <property type="nucleotide sequence ID" value="NZ_BAAAPH010000002.1"/>
</dbReference>
<protein>
    <recommendedName>
        <fullName evidence="1">Glyoxalase/fosfomycin resistance/dioxygenase domain-containing protein</fullName>
    </recommendedName>
</protein>
<comment type="caution">
    <text evidence="2">The sequence shown here is derived from an EMBL/GenBank/DDBJ whole genome shotgun (WGS) entry which is preliminary data.</text>
</comment>
<dbReference type="InterPro" id="IPR029068">
    <property type="entry name" value="Glyas_Bleomycin-R_OHBP_Dase"/>
</dbReference>
<evidence type="ECO:0000259" key="1">
    <source>
        <dbReference type="Pfam" id="PF00903"/>
    </source>
</evidence>
<dbReference type="SUPFAM" id="SSF54593">
    <property type="entry name" value="Glyoxalase/Bleomycin resistance protein/Dihydroxybiphenyl dioxygenase"/>
    <property type="match status" value="1"/>
</dbReference>
<dbReference type="EMBL" id="BAAAPH010000002">
    <property type="protein sequence ID" value="GAA1553852.1"/>
    <property type="molecule type" value="Genomic_DNA"/>
</dbReference>
<gene>
    <name evidence="2" type="ORF">GCM10009804_08460</name>
</gene>
<organism evidence="2 3">
    <name type="scientific">Kribbella hippodromi</name>
    <dbReference type="NCBI Taxonomy" id="434347"/>
    <lineage>
        <taxon>Bacteria</taxon>
        <taxon>Bacillati</taxon>
        <taxon>Actinomycetota</taxon>
        <taxon>Actinomycetes</taxon>
        <taxon>Propionibacteriales</taxon>
        <taxon>Kribbellaceae</taxon>
        <taxon>Kribbella</taxon>
    </lineage>
</organism>
<feature type="domain" description="Glyoxalase/fosfomycin resistance/dioxygenase" evidence="1">
    <location>
        <begin position="9"/>
        <end position="110"/>
    </location>
</feature>
<reference evidence="2 3" key="1">
    <citation type="journal article" date="2019" name="Int. J. Syst. Evol. Microbiol.">
        <title>The Global Catalogue of Microorganisms (GCM) 10K type strain sequencing project: providing services to taxonomists for standard genome sequencing and annotation.</title>
        <authorList>
            <consortium name="The Broad Institute Genomics Platform"/>
            <consortium name="The Broad Institute Genome Sequencing Center for Infectious Disease"/>
            <person name="Wu L."/>
            <person name="Ma J."/>
        </authorList>
    </citation>
    <scope>NUCLEOTIDE SEQUENCE [LARGE SCALE GENOMIC DNA]</scope>
    <source>
        <strain evidence="2 3">JCM 15572</strain>
    </source>
</reference>
<name>A0ABN2C9L2_9ACTN</name>
<dbReference type="InterPro" id="IPR004360">
    <property type="entry name" value="Glyas_Fos-R_dOase_dom"/>
</dbReference>
<keyword evidence="3" id="KW-1185">Reference proteome</keyword>
<dbReference type="Gene3D" id="3.10.180.10">
    <property type="entry name" value="2,3-Dihydroxybiphenyl 1,2-Dioxygenase, domain 1"/>
    <property type="match status" value="1"/>
</dbReference>
<evidence type="ECO:0000313" key="2">
    <source>
        <dbReference type="EMBL" id="GAA1553852.1"/>
    </source>
</evidence>
<dbReference type="Proteomes" id="UP001501705">
    <property type="component" value="Unassembled WGS sequence"/>
</dbReference>
<proteinExistence type="predicted"/>
<evidence type="ECO:0000313" key="3">
    <source>
        <dbReference type="Proteomes" id="UP001501705"/>
    </source>
</evidence>
<accession>A0ABN2C9L2</accession>
<sequence length="215" mass="23506">MSVVIRPLRFTTDVDAMRAFLERLGLRSRIESERGGWVDMLAGRGMVGLHDAATSSTGGKPGTSLSFEADNLDAVQDRLEQLGFVDGTVFDEAYGRVLSVTAPDGVVIWIDQRSDDLYGYKLHDARPDDRWSVTPALTGAEQPPWRRFLNGLGLELSELPVRFGPATGQFAVGLELTTTEDLTDVHNRLTDLPVTRTGNTLQITDPDGQLVVVHG</sequence>
<dbReference type="Pfam" id="PF00903">
    <property type="entry name" value="Glyoxalase"/>
    <property type="match status" value="1"/>
</dbReference>